<dbReference type="EMBL" id="JAGMUV010000009">
    <property type="protein sequence ID" value="KAH7143433.1"/>
    <property type="molecule type" value="Genomic_DNA"/>
</dbReference>
<proteinExistence type="predicted"/>
<organism evidence="2 3">
    <name type="scientific">Dactylonectria macrodidyma</name>
    <dbReference type="NCBI Taxonomy" id="307937"/>
    <lineage>
        <taxon>Eukaryota</taxon>
        <taxon>Fungi</taxon>
        <taxon>Dikarya</taxon>
        <taxon>Ascomycota</taxon>
        <taxon>Pezizomycotina</taxon>
        <taxon>Sordariomycetes</taxon>
        <taxon>Hypocreomycetidae</taxon>
        <taxon>Hypocreales</taxon>
        <taxon>Nectriaceae</taxon>
        <taxon>Dactylonectria</taxon>
    </lineage>
</organism>
<dbReference type="Proteomes" id="UP000738349">
    <property type="component" value="Unassembled WGS sequence"/>
</dbReference>
<keyword evidence="3" id="KW-1185">Reference proteome</keyword>
<evidence type="ECO:0000313" key="2">
    <source>
        <dbReference type="EMBL" id="KAH7143433.1"/>
    </source>
</evidence>
<feature type="compositionally biased region" description="Low complexity" evidence="1">
    <location>
        <begin position="21"/>
        <end position="30"/>
    </location>
</feature>
<reference evidence="2" key="1">
    <citation type="journal article" date="2021" name="Nat. Commun.">
        <title>Genetic determinants of endophytism in the Arabidopsis root mycobiome.</title>
        <authorList>
            <person name="Mesny F."/>
            <person name="Miyauchi S."/>
            <person name="Thiergart T."/>
            <person name="Pickel B."/>
            <person name="Atanasova L."/>
            <person name="Karlsson M."/>
            <person name="Huettel B."/>
            <person name="Barry K.W."/>
            <person name="Haridas S."/>
            <person name="Chen C."/>
            <person name="Bauer D."/>
            <person name="Andreopoulos W."/>
            <person name="Pangilinan J."/>
            <person name="LaButti K."/>
            <person name="Riley R."/>
            <person name="Lipzen A."/>
            <person name="Clum A."/>
            <person name="Drula E."/>
            <person name="Henrissat B."/>
            <person name="Kohler A."/>
            <person name="Grigoriev I.V."/>
            <person name="Martin F.M."/>
            <person name="Hacquard S."/>
        </authorList>
    </citation>
    <scope>NUCLEOTIDE SEQUENCE</scope>
    <source>
        <strain evidence="2">MPI-CAGE-AT-0147</strain>
    </source>
</reference>
<dbReference type="OrthoDB" id="4196148at2759"/>
<feature type="region of interest" description="Disordered" evidence="1">
    <location>
        <begin position="1"/>
        <end position="33"/>
    </location>
</feature>
<accession>A0A9P9J5G6</accession>
<gene>
    <name evidence="2" type="ORF">EDB81DRAFT_689929</name>
</gene>
<sequence>MDTNDATGLDTYVDAPPPPYEAASSESQSQRLQPEALPTLILDGTSIYSRLHQDRILYEVNSPPCEALLPKYSIQKIRHKVSQANGSVKIRTRKDQMYTINSDYVSIGLRGVQIFGNSDSNAVFKEAHMSQGIGPSSFKVAGHFQIKRSTKNRLQHGSEICWMDTNDQLVAVETKVERDGEDNVREPPRLEIKAKLDEKVLDLLVACWCARLWKQAEKELTEPVTWGSIKKTVGRYSRRGTIWGGYA</sequence>
<dbReference type="AlphaFoldDB" id="A0A9P9J5G6"/>
<evidence type="ECO:0000313" key="3">
    <source>
        <dbReference type="Proteomes" id="UP000738349"/>
    </source>
</evidence>
<name>A0A9P9J5G6_9HYPO</name>
<protein>
    <submittedName>
        <fullName evidence="2">Uncharacterized protein</fullName>
    </submittedName>
</protein>
<evidence type="ECO:0000256" key="1">
    <source>
        <dbReference type="SAM" id="MobiDB-lite"/>
    </source>
</evidence>
<comment type="caution">
    <text evidence="2">The sequence shown here is derived from an EMBL/GenBank/DDBJ whole genome shotgun (WGS) entry which is preliminary data.</text>
</comment>